<feature type="domain" description="DUF5717" evidence="1">
    <location>
        <begin position="876"/>
        <end position="1177"/>
    </location>
</feature>
<proteinExistence type="predicted"/>
<dbReference type="InterPro" id="IPR043774">
    <property type="entry name" value="DUF5717_C"/>
</dbReference>
<accession>A0ABT2SPV1</accession>
<organism evidence="3 4">
    <name type="scientific">Muricoprocola aceti</name>
    <dbReference type="NCBI Taxonomy" id="2981772"/>
    <lineage>
        <taxon>Bacteria</taxon>
        <taxon>Bacillati</taxon>
        <taxon>Bacillota</taxon>
        <taxon>Clostridia</taxon>
        <taxon>Lachnospirales</taxon>
        <taxon>Lachnospiraceae</taxon>
        <taxon>Muricoprocola</taxon>
    </lineage>
</organism>
<evidence type="ECO:0000259" key="2">
    <source>
        <dbReference type="Pfam" id="PF18984"/>
    </source>
</evidence>
<evidence type="ECO:0000313" key="3">
    <source>
        <dbReference type="EMBL" id="MCU6726547.1"/>
    </source>
</evidence>
<name>A0ABT2SPV1_9FIRM</name>
<reference evidence="3 4" key="1">
    <citation type="journal article" date="2021" name="ISME Commun">
        <title>Automated analysis of genomic sequences facilitates high-throughput and comprehensive description of bacteria.</title>
        <authorList>
            <person name="Hitch T.C.A."/>
        </authorList>
    </citation>
    <scope>NUCLEOTIDE SEQUENCE [LARGE SCALE GENOMIC DNA]</scope>
    <source>
        <strain evidence="3 4">Sanger_29</strain>
    </source>
</reference>
<keyword evidence="4" id="KW-1185">Reference proteome</keyword>
<gene>
    <name evidence="3" type="ORF">OCV47_14665</name>
</gene>
<dbReference type="InterPro" id="IPR043775">
    <property type="entry name" value="DUF5717_N"/>
</dbReference>
<dbReference type="Pfam" id="PF18984">
    <property type="entry name" value="DUF5717_N"/>
    <property type="match status" value="1"/>
</dbReference>
<sequence length="1180" mass="138250">MKKRINEIRNGKFEDLQNTLELSENEISGKTVEKENFCGRFSVLSGNEKSIQGFVYSTNPRMGVKPDSFNGIGETIRYEADVTGLAAGEALTGEFILNTSAGEYHLPYRIAIEGRTEEKNKNVMPPLTREEFTALAKEDFGRAYVLFLSGGFRNRIRSWAAGSTSLYDGLLAKGASYRCLEQFLVGIGQKEAITLEPEQDYIVLSHVAETRKEELVIRKNTWGFATLQISCDAPFLTLEKTQITTEEFLGSVCHVGFVIHREKLHAGKQFARISISTGQEETCCTVEVQREKKSKTSGTLHQQKRETAQILKSYIDYRTGRIEQKIWGEETLQSLDRYRRAEGKLIFYDLYESYVLFQMQDTIHAELILGQTQERKEELKDPRWQSCYLYLTTMQNKDREYMEYVKNKIAELYLEEQESWILQWLMFRVNGQMYRNDGERLEEIRNKYQQGCTSPVMYLEAWEILKKEPLMLRRLEEFEIHLLAFLCREKLFDPEISGQAAQLAGRMQNFHPVLFRVLTACYEAAPTGNLLTAICRLLIEGRKGEKKYARWFALGVMQDVRITGLYEYFVETADHLDAGELPKAIRLYFVYHNTLDTTRKASIYAAIIHNREQDEESYASYRKVMELFMEEQLAEGKISRDLALLYETLLEEEVMNEKLAAGLEKALFTYEVTCDMPGLRQLIVIHKALEQEQQVALQDGKALVQILNSEHVLLAEDREGQRYAAEPFCHKKKLLESEKLETLCRNYLPSRERFLIHDCMTGEKEFPVDGSQMANYLQLMNLKQIKAVYRRELQEKLLDWFAAHPDHPEAEHFLQQIDCCEMAEEHMGEMAKLLAGLDHYQELYDLVSIYGMEKVDLSILVHMCSTLLTEEDREEDKMLLAVCVCCFEQKLYDEKMLAFLMKHYEGSLELMKKIWYAGRTFRLSSFELEERILILLLFLMEGSEETEPIFDSYEKKMGKSWICRAYVTWMAYESFVREKKTDWCVFAYMEQNMLGVVGTPDICKLALLKRYTERKEKSAGQQEWMRYFLKRYLEMGMRFAFMMKLPKKIREQYHLYDKYILEYRCRPQANVTLHYSYQGQPEKSVRMEEAFEGIYTKEFTMFYKDTLEWYFTIEEAENVTETVRQFYTFQGPLSQHGVTRYDLINQMIQADESGEEAKYQELDARYAGMQYLVEEIFRLN</sequence>
<dbReference type="EMBL" id="JAOQKE010000028">
    <property type="protein sequence ID" value="MCU6726547.1"/>
    <property type="molecule type" value="Genomic_DNA"/>
</dbReference>
<dbReference type="Proteomes" id="UP001652338">
    <property type="component" value="Unassembled WGS sequence"/>
</dbReference>
<evidence type="ECO:0000259" key="1">
    <source>
        <dbReference type="Pfam" id="PF18983"/>
    </source>
</evidence>
<evidence type="ECO:0000313" key="4">
    <source>
        <dbReference type="Proteomes" id="UP001652338"/>
    </source>
</evidence>
<feature type="domain" description="DUF5717" evidence="2">
    <location>
        <begin position="1"/>
        <end position="873"/>
    </location>
</feature>
<dbReference type="RefSeq" id="WP_262655807.1">
    <property type="nucleotide sequence ID" value="NZ_JAOQKE010000028.1"/>
</dbReference>
<comment type="caution">
    <text evidence="3">The sequence shown here is derived from an EMBL/GenBank/DDBJ whole genome shotgun (WGS) entry which is preliminary data.</text>
</comment>
<protein>
    <submittedName>
        <fullName evidence="3">DUF5717 family protein</fullName>
    </submittedName>
</protein>
<dbReference type="Pfam" id="PF18983">
    <property type="entry name" value="DUF5717"/>
    <property type="match status" value="1"/>
</dbReference>